<evidence type="ECO:0000256" key="1">
    <source>
        <dbReference type="ARBA" id="ARBA00001946"/>
    </source>
</evidence>
<dbReference type="AlphaFoldDB" id="A0A975P879"/>
<dbReference type="SUPFAM" id="SSF52540">
    <property type="entry name" value="P-loop containing nucleoside triphosphate hydrolases"/>
    <property type="match status" value="1"/>
</dbReference>
<feature type="binding site" evidence="10">
    <location>
        <begin position="18"/>
        <end position="25"/>
    </location>
    <ligand>
        <name>ATP</name>
        <dbReference type="ChEBI" id="CHEBI:30616"/>
    </ligand>
</feature>
<keyword evidence="6 10" id="KW-0547">Nucleotide-binding</keyword>
<evidence type="ECO:0000256" key="13">
    <source>
        <dbReference type="RuleBase" id="RU003785"/>
    </source>
</evidence>
<dbReference type="PANTHER" id="PTHR11088:SF60">
    <property type="entry name" value="TRNA DIMETHYLALLYLTRANSFERASE"/>
    <property type="match status" value="1"/>
</dbReference>
<accession>A0A975P879</accession>
<comment type="similarity">
    <text evidence="3 10 13">Belongs to the IPP transferase family.</text>
</comment>
<dbReference type="RefSeq" id="WP_215503014.1">
    <property type="nucleotide sequence ID" value="NZ_CP076361.1"/>
</dbReference>
<dbReference type="InterPro" id="IPR027417">
    <property type="entry name" value="P-loop_NTPase"/>
</dbReference>
<evidence type="ECO:0000256" key="3">
    <source>
        <dbReference type="ARBA" id="ARBA00005842"/>
    </source>
</evidence>
<keyword evidence="4 10" id="KW-0808">Transferase</keyword>
<evidence type="ECO:0000256" key="8">
    <source>
        <dbReference type="ARBA" id="ARBA00022842"/>
    </source>
</evidence>
<dbReference type="PANTHER" id="PTHR11088">
    <property type="entry name" value="TRNA DIMETHYLALLYLTRANSFERASE"/>
    <property type="match status" value="1"/>
</dbReference>
<comment type="caution">
    <text evidence="10">Lacks conserved residue(s) required for the propagation of feature annotation.</text>
</comment>
<comment type="subunit">
    <text evidence="10">Monomer.</text>
</comment>
<evidence type="ECO:0000256" key="9">
    <source>
        <dbReference type="ARBA" id="ARBA00049563"/>
    </source>
</evidence>
<dbReference type="Proteomes" id="UP000679352">
    <property type="component" value="Chromosome"/>
</dbReference>
<dbReference type="InterPro" id="IPR018022">
    <property type="entry name" value="IPT"/>
</dbReference>
<dbReference type="NCBIfam" id="TIGR00174">
    <property type="entry name" value="miaA"/>
    <property type="match status" value="1"/>
</dbReference>
<dbReference type="Gene3D" id="1.10.20.140">
    <property type="match status" value="1"/>
</dbReference>
<evidence type="ECO:0000256" key="11">
    <source>
        <dbReference type="RuleBase" id="RU003783"/>
    </source>
</evidence>
<protein>
    <recommendedName>
        <fullName evidence="10">tRNA dimethylallyltransferase</fullName>
        <ecNumber evidence="10">2.5.1.75</ecNumber>
    </recommendedName>
    <alternativeName>
        <fullName evidence="10">Dimethylallyl diphosphate:tRNA dimethylallyltransferase</fullName>
        <shortName evidence="10">DMAPP:tRNA dimethylallyltransferase</shortName>
        <shortName evidence="10">DMATase</shortName>
    </alternativeName>
    <alternativeName>
        <fullName evidence="10">Isopentenyl-diphosphate:tRNA isopentenyltransferase</fullName>
        <shortName evidence="10">IPP transferase</shortName>
        <shortName evidence="10">IPPT</shortName>
        <shortName evidence="10">IPTase</shortName>
    </alternativeName>
</protein>
<dbReference type="GO" id="GO:0006400">
    <property type="term" value="P:tRNA modification"/>
    <property type="evidence" value="ECO:0007669"/>
    <property type="project" value="TreeGrafter"/>
</dbReference>
<dbReference type="GO" id="GO:0052381">
    <property type="term" value="F:tRNA dimethylallyltransferase activity"/>
    <property type="evidence" value="ECO:0007669"/>
    <property type="project" value="UniProtKB-UniRule"/>
</dbReference>
<dbReference type="GO" id="GO:0005524">
    <property type="term" value="F:ATP binding"/>
    <property type="evidence" value="ECO:0007669"/>
    <property type="project" value="UniProtKB-UniRule"/>
</dbReference>
<evidence type="ECO:0000256" key="2">
    <source>
        <dbReference type="ARBA" id="ARBA00003213"/>
    </source>
</evidence>
<evidence type="ECO:0000256" key="12">
    <source>
        <dbReference type="RuleBase" id="RU003784"/>
    </source>
</evidence>
<keyword evidence="5 10" id="KW-0819">tRNA processing</keyword>
<comment type="function">
    <text evidence="2 10 12">Catalyzes the transfer of a dimethylallyl group onto the adenine at position 37 in tRNAs that read codons beginning with uridine, leading to the formation of N6-(dimethylallyl)adenosine (i(6)A).</text>
</comment>
<comment type="catalytic activity">
    <reaction evidence="9 10 11">
        <text>adenosine(37) in tRNA + dimethylallyl diphosphate = N(6)-dimethylallyladenosine(37) in tRNA + diphosphate</text>
        <dbReference type="Rhea" id="RHEA:26482"/>
        <dbReference type="Rhea" id="RHEA-COMP:10162"/>
        <dbReference type="Rhea" id="RHEA-COMP:10375"/>
        <dbReference type="ChEBI" id="CHEBI:33019"/>
        <dbReference type="ChEBI" id="CHEBI:57623"/>
        <dbReference type="ChEBI" id="CHEBI:74411"/>
        <dbReference type="ChEBI" id="CHEBI:74415"/>
        <dbReference type="EC" id="2.5.1.75"/>
    </reaction>
</comment>
<keyword evidence="15" id="KW-1185">Reference proteome</keyword>
<dbReference type="EMBL" id="CP076361">
    <property type="protein sequence ID" value="QWK90823.1"/>
    <property type="molecule type" value="Genomic_DNA"/>
</dbReference>
<dbReference type="Pfam" id="PF01715">
    <property type="entry name" value="IPPT"/>
    <property type="match status" value="1"/>
</dbReference>
<dbReference type="KEGG" id="gfu:KM031_02610"/>
<keyword evidence="8 10" id="KW-0460">Magnesium</keyword>
<name>A0A975P879_9RHOB</name>
<evidence type="ECO:0000256" key="10">
    <source>
        <dbReference type="HAMAP-Rule" id="MF_00185"/>
    </source>
</evidence>
<evidence type="ECO:0000256" key="6">
    <source>
        <dbReference type="ARBA" id="ARBA00022741"/>
    </source>
</evidence>
<feature type="site" description="Interaction with substrate tRNA" evidence="10">
    <location>
        <position position="105"/>
    </location>
</feature>
<dbReference type="InterPro" id="IPR039657">
    <property type="entry name" value="Dimethylallyltransferase"/>
</dbReference>
<keyword evidence="7 10" id="KW-0067">ATP-binding</keyword>
<feature type="binding site" evidence="10">
    <location>
        <begin position="20"/>
        <end position="25"/>
    </location>
    <ligand>
        <name>substrate</name>
    </ligand>
</feature>
<comment type="cofactor">
    <cofactor evidence="1 10">
        <name>Mg(2+)</name>
        <dbReference type="ChEBI" id="CHEBI:18420"/>
    </cofactor>
</comment>
<evidence type="ECO:0000313" key="14">
    <source>
        <dbReference type="EMBL" id="QWK90823.1"/>
    </source>
</evidence>
<proteinExistence type="inferred from homology"/>
<dbReference type="EC" id="2.5.1.75" evidence="10"/>
<evidence type="ECO:0000313" key="15">
    <source>
        <dbReference type="Proteomes" id="UP000679352"/>
    </source>
</evidence>
<sequence length="291" mass="31720">MHTLVNGLSATQPVLIAGPTASGKSGLALAISQAQGGVVINADALQVYGCWHLLTARPSATEMAQAPHRLYGHIGRDQPYSVGHWLREVQTVLAEGQRPIIVGGTGLYFAALTEGLAEIPDIPADVRARADDLRQSDPAAMVAALDPATRARTDLHNLARVQRAWEVLHSTGRGLADWQADTPAPLLPRADCAALVLRPDPGWLNTRIDLRFDQMMAAGALDEARAELPHWQPLRPSARAIGAPELIAHLRGEITLAEATERAKLASRQYAKRQRTWLRNRMRDWTPIMLP</sequence>
<evidence type="ECO:0000256" key="5">
    <source>
        <dbReference type="ARBA" id="ARBA00022694"/>
    </source>
</evidence>
<organism evidence="14 15">
    <name type="scientific">Gemmobacter fulvus</name>
    <dbReference type="NCBI Taxonomy" id="2840474"/>
    <lineage>
        <taxon>Bacteria</taxon>
        <taxon>Pseudomonadati</taxon>
        <taxon>Pseudomonadota</taxon>
        <taxon>Alphaproteobacteria</taxon>
        <taxon>Rhodobacterales</taxon>
        <taxon>Paracoccaceae</taxon>
        <taxon>Gemmobacter</taxon>
    </lineage>
</organism>
<dbReference type="Gene3D" id="3.40.50.300">
    <property type="entry name" value="P-loop containing nucleotide triphosphate hydrolases"/>
    <property type="match status" value="1"/>
</dbReference>
<feature type="site" description="Interaction with substrate tRNA" evidence="10">
    <location>
        <position position="127"/>
    </location>
</feature>
<evidence type="ECO:0000256" key="4">
    <source>
        <dbReference type="ARBA" id="ARBA00022679"/>
    </source>
</evidence>
<evidence type="ECO:0000256" key="7">
    <source>
        <dbReference type="ARBA" id="ARBA00022840"/>
    </source>
</evidence>
<reference evidence="14" key="1">
    <citation type="submission" date="2021-06" db="EMBL/GenBank/DDBJ databases">
        <title>Direct submission.</title>
        <authorList>
            <person name="Lee C.-S."/>
            <person name="Jin L."/>
        </authorList>
    </citation>
    <scope>NUCLEOTIDE SEQUENCE</scope>
    <source>
        <strain evidence="14">Con5</strain>
    </source>
</reference>
<gene>
    <name evidence="10 14" type="primary">miaA</name>
    <name evidence="14" type="ORF">KM031_02610</name>
</gene>
<dbReference type="HAMAP" id="MF_00185">
    <property type="entry name" value="IPP_trans"/>
    <property type="match status" value="1"/>
</dbReference>